<feature type="chain" id="PRO_5012273931" evidence="10">
    <location>
        <begin position="36"/>
        <end position="1169"/>
    </location>
</feature>
<feature type="domain" description="TonB-dependent receptor plug" evidence="12">
    <location>
        <begin position="145"/>
        <end position="253"/>
    </location>
</feature>
<dbReference type="AlphaFoldDB" id="A0A1M4ZTD0"/>
<keyword evidence="3 8" id="KW-1134">Transmembrane beta strand</keyword>
<dbReference type="InterPro" id="IPR039426">
    <property type="entry name" value="TonB-dep_rcpt-like"/>
</dbReference>
<dbReference type="STRING" id="1297750.SAMN05444405_10646"/>
<dbReference type="NCBIfam" id="TIGR04056">
    <property type="entry name" value="OMP_RagA_SusC"/>
    <property type="match status" value="1"/>
</dbReference>
<comment type="similarity">
    <text evidence="8 9">Belongs to the TonB-dependent receptor family.</text>
</comment>
<sequence>MSTIQLSRGTFSKKFLTALAVAFLFSTVGSTKAIAGVWAVNVTHDVSESQQQAIILKGTVTDSNGEPVIGASITEKGSPKNGTVTDIDGHFSLKLKPNATLIVSYIGFQKQEVAVNGKTSITVVLKENAELLEEVVVVGYGTQKKENLTGAVSSVDIDKSLKNRPIADVGRGLQGTIPGLSVTVGNGEIGSDPTMKIRGQLASINGTSSPLILLDNVEIPSIQMVNPDDIESISVLKDAAASSIYGAKAAFGVVLITTKKGAKNESVNIQYSTNFSWQNVAKDIKMGGIDALDYTVNAFERVGSSIAGAFWYVTRESYEKSVLWQQKYGGTVKANDPMVYGRDWYVDSSDRKIGVRTYDPYNYMVREWTPSQTQNLSISGKSGKTAYNIGLGYLDQTGMMKPAKHDDFKRYNASLRLSTDINKYLTVKAGMIYSKREKRYAYVTNSTTADPWLYLYRWGPLYPLTTEDGDPIRSPVSEAQQANTASQKYNYTNVNIGATIHLTKDWTVDADFTHASQEFTWNRPGTIYTAKNAWGGAAAKLDANGNRIYVDDSGQVVDASATGAMPAYQLSNVTYTSTGSNPDHIYRNSENMEQETANVYTTYNFKLDENNVFKAMGGINRVTQKTVNNWSQITQLLDISNPQFDLATGTQTAGGQVYWESQLGYYGRLNYALMDKYLFEANLRYDGSSKFPTNLSWRWFPSFSAGWRASEEKFMEWAKPTLSSLKMRGSWGTIGDQTVPNSMYVSTMGVSNTSWLDGSTKFVSVGTPSVVVPSITWQDIETLDLGVDLRMFNNELGVSFDWYQRTTKNMIVAGAAVANTFGTSAPNGNFGELRTRGWELAVDYNHRFSNGIGVNATATLADATTIITKYAPLAVKTVSNTYYEGKRYGDIWGYKTDRLYQYSDFELGSDGKPQLITLTADESAKYAGKKAYKLKTVDGKKPVYQPYLQNSSNFYFGPGDVKFVDLNGDGEINNGSNTTDDHGDLSVIGNSTPRYEYGLRLGADWKGFDCSIFFQGVGKRQIWGSGFLAIPGYNSSDGAMPQTFAGDFWKDDRTDAFYPRAYNQGGSDNTNNMQVQSRYLLDMSYMRIKNMTLGYSLPQDLLKKAAISKARVYIALENFFTFDHLRDLPIDPEAVSGYSMFNSSNYNSGRTGVGTPMFKSVSFGLQLNF</sequence>
<dbReference type="GO" id="GO:0009279">
    <property type="term" value="C:cell outer membrane"/>
    <property type="evidence" value="ECO:0007669"/>
    <property type="project" value="UniProtKB-SubCell"/>
</dbReference>
<dbReference type="RefSeq" id="WP_073400616.1">
    <property type="nucleotide sequence ID" value="NZ_FQTV01000006.1"/>
</dbReference>
<dbReference type="SUPFAM" id="SSF56935">
    <property type="entry name" value="Porins"/>
    <property type="match status" value="1"/>
</dbReference>
<keyword evidence="10" id="KW-0732">Signal</keyword>
<dbReference type="InterPro" id="IPR037066">
    <property type="entry name" value="Plug_dom_sf"/>
</dbReference>
<evidence type="ECO:0000256" key="6">
    <source>
        <dbReference type="ARBA" id="ARBA00023136"/>
    </source>
</evidence>
<evidence type="ECO:0000256" key="8">
    <source>
        <dbReference type="PROSITE-ProRule" id="PRU01360"/>
    </source>
</evidence>
<evidence type="ECO:0000256" key="7">
    <source>
        <dbReference type="ARBA" id="ARBA00023237"/>
    </source>
</evidence>
<reference evidence="13 14" key="1">
    <citation type="submission" date="2016-11" db="EMBL/GenBank/DDBJ databases">
        <authorList>
            <person name="Jaros S."/>
            <person name="Januszkiewicz K."/>
            <person name="Wedrychowicz H."/>
        </authorList>
    </citation>
    <scope>NUCLEOTIDE SEQUENCE [LARGE SCALE GENOMIC DNA]</scope>
    <source>
        <strain evidence="13 14">DSM 26991</strain>
    </source>
</reference>
<dbReference type="OrthoDB" id="778480at2"/>
<keyword evidence="7 8" id="KW-0998">Cell outer membrane</keyword>
<dbReference type="FunFam" id="2.60.40.1120:FF:000003">
    <property type="entry name" value="Outer membrane protein Omp121"/>
    <property type="match status" value="1"/>
</dbReference>
<dbReference type="NCBIfam" id="TIGR04057">
    <property type="entry name" value="SusC_RagA_signa"/>
    <property type="match status" value="1"/>
</dbReference>
<dbReference type="PROSITE" id="PS52016">
    <property type="entry name" value="TONB_DEPENDENT_REC_3"/>
    <property type="match status" value="1"/>
</dbReference>
<evidence type="ECO:0000256" key="4">
    <source>
        <dbReference type="ARBA" id="ARBA00022692"/>
    </source>
</evidence>
<dbReference type="InterPro" id="IPR036942">
    <property type="entry name" value="Beta-barrel_TonB_sf"/>
</dbReference>
<dbReference type="InterPro" id="IPR023996">
    <property type="entry name" value="TonB-dep_OMP_SusC/RagA"/>
</dbReference>
<gene>
    <name evidence="13" type="ORF">SAMN05444405_10646</name>
</gene>
<dbReference type="Pfam" id="PF13715">
    <property type="entry name" value="CarbopepD_reg_2"/>
    <property type="match status" value="1"/>
</dbReference>
<dbReference type="Pfam" id="PF07715">
    <property type="entry name" value="Plug"/>
    <property type="match status" value="1"/>
</dbReference>
<dbReference type="InterPro" id="IPR008969">
    <property type="entry name" value="CarboxyPept-like_regulatory"/>
</dbReference>
<evidence type="ECO:0000256" key="5">
    <source>
        <dbReference type="ARBA" id="ARBA00023077"/>
    </source>
</evidence>
<evidence type="ECO:0000313" key="14">
    <source>
        <dbReference type="Proteomes" id="UP000184509"/>
    </source>
</evidence>
<evidence type="ECO:0000256" key="2">
    <source>
        <dbReference type="ARBA" id="ARBA00022448"/>
    </source>
</evidence>
<dbReference type="Proteomes" id="UP000184509">
    <property type="component" value="Unassembled WGS sequence"/>
</dbReference>
<dbReference type="InterPro" id="IPR012910">
    <property type="entry name" value="Plug_dom"/>
</dbReference>
<evidence type="ECO:0000313" key="13">
    <source>
        <dbReference type="EMBL" id="SHF21254.1"/>
    </source>
</evidence>
<dbReference type="Gene3D" id="2.170.130.10">
    <property type="entry name" value="TonB-dependent receptor, plug domain"/>
    <property type="match status" value="1"/>
</dbReference>
<proteinExistence type="inferred from homology"/>
<dbReference type="EMBL" id="FQTV01000006">
    <property type="protein sequence ID" value="SHF21254.1"/>
    <property type="molecule type" value="Genomic_DNA"/>
</dbReference>
<feature type="domain" description="TonB-dependent receptor-like beta-barrel" evidence="11">
    <location>
        <begin position="572"/>
        <end position="890"/>
    </location>
</feature>
<evidence type="ECO:0000256" key="3">
    <source>
        <dbReference type="ARBA" id="ARBA00022452"/>
    </source>
</evidence>
<evidence type="ECO:0000256" key="9">
    <source>
        <dbReference type="RuleBase" id="RU003357"/>
    </source>
</evidence>
<protein>
    <submittedName>
        <fullName evidence="13">TonB-linked outer membrane protein, SusC/RagA family</fullName>
    </submittedName>
</protein>
<keyword evidence="5 9" id="KW-0798">TonB box</keyword>
<name>A0A1M4ZTD0_9BACE</name>
<dbReference type="Gene3D" id="2.60.40.1120">
    <property type="entry name" value="Carboxypeptidase-like, regulatory domain"/>
    <property type="match status" value="1"/>
</dbReference>
<evidence type="ECO:0000256" key="10">
    <source>
        <dbReference type="SAM" id="SignalP"/>
    </source>
</evidence>
<feature type="signal peptide" evidence="10">
    <location>
        <begin position="1"/>
        <end position="35"/>
    </location>
</feature>
<keyword evidence="4 8" id="KW-0812">Transmembrane</keyword>
<organism evidence="13 14">
    <name type="scientific">Bacteroides luti</name>
    <dbReference type="NCBI Taxonomy" id="1297750"/>
    <lineage>
        <taxon>Bacteria</taxon>
        <taxon>Pseudomonadati</taxon>
        <taxon>Bacteroidota</taxon>
        <taxon>Bacteroidia</taxon>
        <taxon>Bacteroidales</taxon>
        <taxon>Bacteroidaceae</taxon>
        <taxon>Bacteroides</taxon>
    </lineage>
</organism>
<evidence type="ECO:0000259" key="11">
    <source>
        <dbReference type="Pfam" id="PF00593"/>
    </source>
</evidence>
<dbReference type="InterPro" id="IPR000531">
    <property type="entry name" value="Beta-barrel_TonB"/>
</dbReference>
<accession>A0A1M4ZTD0</accession>
<dbReference type="InterPro" id="IPR023997">
    <property type="entry name" value="TonB-dep_OMP_SusC/RagA_CS"/>
</dbReference>
<dbReference type="Gene3D" id="2.40.170.20">
    <property type="entry name" value="TonB-dependent receptor, beta-barrel domain"/>
    <property type="match status" value="1"/>
</dbReference>
<dbReference type="Pfam" id="PF00593">
    <property type="entry name" value="TonB_dep_Rec_b-barrel"/>
    <property type="match status" value="1"/>
</dbReference>
<comment type="subcellular location">
    <subcellularLocation>
        <location evidence="1 8">Cell outer membrane</location>
        <topology evidence="1 8">Multi-pass membrane protein</topology>
    </subcellularLocation>
</comment>
<keyword evidence="2 8" id="KW-0813">Transport</keyword>
<dbReference type="SUPFAM" id="SSF49464">
    <property type="entry name" value="Carboxypeptidase regulatory domain-like"/>
    <property type="match status" value="1"/>
</dbReference>
<evidence type="ECO:0000259" key="12">
    <source>
        <dbReference type="Pfam" id="PF07715"/>
    </source>
</evidence>
<evidence type="ECO:0000256" key="1">
    <source>
        <dbReference type="ARBA" id="ARBA00004571"/>
    </source>
</evidence>
<keyword evidence="6 8" id="KW-0472">Membrane</keyword>
<keyword evidence="14" id="KW-1185">Reference proteome</keyword>